<feature type="compositionally biased region" description="Low complexity" evidence="1">
    <location>
        <begin position="56"/>
        <end position="66"/>
    </location>
</feature>
<feature type="compositionally biased region" description="Gly residues" evidence="1">
    <location>
        <begin position="86"/>
        <end position="98"/>
    </location>
</feature>
<keyword evidence="4" id="KW-1185">Reference proteome</keyword>
<keyword evidence="2" id="KW-0472">Membrane</keyword>
<dbReference type="EMBL" id="JBIASD010000007">
    <property type="protein sequence ID" value="MFF3666653.1"/>
    <property type="molecule type" value="Genomic_DNA"/>
</dbReference>
<evidence type="ECO:0000313" key="3">
    <source>
        <dbReference type="EMBL" id="MFF3666653.1"/>
    </source>
</evidence>
<accession>A0ABW6SQW1</accession>
<sequence>MDSQENGPRDPNEAENGRPMTPWPGHPSPPPDGPPPGAVPSWPGGPAPGSAPPWPNGAAPGPMAPGTPGGPSSPPSWPYAANGQNGQSGPGGPAGPGLPGAPTGPTGLGALVAPIPPRRRSKLVPAVAAATALAAAAAATAFFVFRERDSDAAARPAGSTPSPRATLAAPDACAMPRQATVERLVPQAKSTKDTRDHRDDTGYISWVCTLRNDNFSFGEYVRSRSIEIELTRYEADGELTAVRVARNSYDAELTGGKYAETHSTKENYSSKVRTLSGVGEEAFARYTWARDAKSNNMYSYGQAIGRVGDVVIEVKYQASQQRKDAPIFSTDGVQGVTEENALREASTLLGEVAASVTTWRNGRGPVSTTGDPGGTDAAGSTPEASPSATASPSPTPIAMPAFCEQVSAVAQRYVPQATQKATQIQDASSTSTDCVWMNREFPAGAKTRLRSVMITVQRFTNRVGAEDPNGAKNRFIDQRAEGRRMAGSGFGGMFSYTSTDIKGLGDAAFRQYRTNRTPTVHAGIGQVAVRYGSAVVTVDFFGADRPEGTPLNSPKSTLMGAKESLTGALTVARAITQALAAD</sequence>
<feature type="compositionally biased region" description="Pro residues" evidence="1">
    <location>
        <begin position="21"/>
        <end position="55"/>
    </location>
</feature>
<dbReference type="Proteomes" id="UP001602013">
    <property type="component" value="Unassembled WGS sequence"/>
</dbReference>
<gene>
    <name evidence="3" type="ORF">ACFYXI_13735</name>
</gene>
<feature type="transmembrane region" description="Helical" evidence="2">
    <location>
        <begin position="123"/>
        <end position="145"/>
    </location>
</feature>
<dbReference type="RefSeq" id="WP_387411251.1">
    <property type="nucleotide sequence ID" value="NZ_JBIASD010000007.1"/>
</dbReference>
<reference evidence="3 4" key="1">
    <citation type="submission" date="2024-10" db="EMBL/GenBank/DDBJ databases">
        <title>The Natural Products Discovery Center: Release of the First 8490 Sequenced Strains for Exploring Actinobacteria Biosynthetic Diversity.</title>
        <authorList>
            <person name="Kalkreuter E."/>
            <person name="Kautsar S.A."/>
            <person name="Yang D."/>
            <person name="Bader C.D."/>
            <person name="Teijaro C.N."/>
            <person name="Fluegel L."/>
            <person name="Davis C.M."/>
            <person name="Simpson J.R."/>
            <person name="Lauterbach L."/>
            <person name="Steele A.D."/>
            <person name="Gui C."/>
            <person name="Meng S."/>
            <person name="Li G."/>
            <person name="Viehrig K."/>
            <person name="Ye F."/>
            <person name="Su P."/>
            <person name="Kiefer A.F."/>
            <person name="Nichols A."/>
            <person name="Cepeda A.J."/>
            <person name="Yan W."/>
            <person name="Fan B."/>
            <person name="Jiang Y."/>
            <person name="Adhikari A."/>
            <person name="Zheng C.-J."/>
            <person name="Schuster L."/>
            <person name="Cowan T.M."/>
            <person name="Smanski M.J."/>
            <person name="Chevrette M.G."/>
            <person name="De Carvalho L.P.S."/>
            <person name="Shen B."/>
        </authorList>
    </citation>
    <scope>NUCLEOTIDE SEQUENCE [LARGE SCALE GENOMIC DNA]</scope>
    <source>
        <strain evidence="3 4">NPDC002173</strain>
    </source>
</reference>
<protein>
    <recommendedName>
        <fullName evidence="5">DUF3558 domain-containing protein</fullName>
    </recommendedName>
</protein>
<evidence type="ECO:0000256" key="1">
    <source>
        <dbReference type="SAM" id="MobiDB-lite"/>
    </source>
</evidence>
<evidence type="ECO:0000313" key="4">
    <source>
        <dbReference type="Proteomes" id="UP001602013"/>
    </source>
</evidence>
<comment type="caution">
    <text evidence="3">The sequence shown here is derived from an EMBL/GenBank/DDBJ whole genome shotgun (WGS) entry which is preliminary data.</text>
</comment>
<name>A0ABW6SQW1_9ACTN</name>
<keyword evidence="2" id="KW-1133">Transmembrane helix</keyword>
<organism evidence="3 4">
    <name type="scientific">Microtetraspora malaysiensis</name>
    <dbReference type="NCBI Taxonomy" id="161358"/>
    <lineage>
        <taxon>Bacteria</taxon>
        <taxon>Bacillati</taxon>
        <taxon>Actinomycetota</taxon>
        <taxon>Actinomycetes</taxon>
        <taxon>Streptosporangiales</taxon>
        <taxon>Streptosporangiaceae</taxon>
        <taxon>Microtetraspora</taxon>
    </lineage>
</organism>
<evidence type="ECO:0008006" key="5">
    <source>
        <dbReference type="Google" id="ProtNLM"/>
    </source>
</evidence>
<feature type="compositionally biased region" description="Low complexity" evidence="1">
    <location>
        <begin position="367"/>
        <end position="396"/>
    </location>
</feature>
<feature type="region of interest" description="Disordered" evidence="1">
    <location>
        <begin position="359"/>
        <end position="396"/>
    </location>
</feature>
<feature type="compositionally biased region" description="Low complexity" evidence="1">
    <location>
        <begin position="100"/>
        <end position="110"/>
    </location>
</feature>
<evidence type="ECO:0000256" key="2">
    <source>
        <dbReference type="SAM" id="Phobius"/>
    </source>
</evidence>
<feature type="region of interest" description="Disordered" evidence="1">
    <location>
        <begin position="1"/>
        <end position="113"/>
    </location>
</feature>
<keyword evidence="2" id="KW-0812">Transmembrane</keyword>
<proteinExistence type="predicted"/>
<feature type="compositionally biased region" description="Basic and acidic residues" evidence="1">
    <location>
        <begin position="7"/>
        <end position="16"/>
    </location>
</feature>